<accession>A0A1B6M966</accession>
<evidence type="ECO:0000256" key="4">
    <source>
        <dbReference type="ARBA" id="ARBA00022980"/>
    </source>
</evidence>
<evidence type="ECO:0000256" key="5">
    <source>
        <dbReference type="ARBA" id="ARBA00023128"/>
    </source>
</evidence>
<gene>
    <name evidence="10" type="ORF">g.9410</name>
</gene>
<dbReference type="SUPFAM" id="SSF57829">
    <property type="entry name" value="Zn-binding ribosomal proteins"/>
    <property type="match status" value="1"/>
</dbReference>
<comment type="subcellular location">
    <subcellularLocation>
        <location evidence="1">Mitochondrion</location>
    </subcellularLocation>
</comment>
<keyword evidence="4" id="KW-0689">Ribosomal protein</keyword>
<dbReference type="EMBL" id="GEBQ01007495">
    <property type="protein sequence ID" value="JAT32482.1"/>
    <property type="molecule type" value="Transcribed_RNA"/>
</dbReference>
<evidence type="ECO:0000256" key="3">
    <source>
        <dbReference type="ARBA" id="ARBA00022946"/>
    </source>
</evidence>
<evidence type="ECO:0000256" key="8">
    <source>
        <dbReference type="ARBA" id="ARBA00042577"/>
    </source>
</evidence>
<evidence type="ECO:0000256" key="2">
    <source>
        <dbReference type="ARBA" id="ARBA00008560"/>
    </source>
</evidence>
<organism evidence="10">
    <name type="scientific">Graphocephala atropunctata</name>
    <dbReference type="NCBI Taxonomy" id="36148"/>
    <lineage>
        <taxon>Eukaryota</taxon>
        <taxon>Metazoa</taxon>
        <taxon>Ecdysozoa</taxon>
        <taxon>Arthropoda</taxon>
        <taxon>Hexapoda</taxon>
        <taxon>Insecta</taxon>
        <taxon>Pterygota</taxon>
        <taxon>Neoptera</taxon>
        <taxon>Paraneoptera</taxon>
        <taxon>Hemiptera</taxon>
        <taxon>Auchenorrhyncha</taxon>
        <taxon>Membracoidea</taxon>
        <taxon>Cicadellidae</taxon>
        <taxon>Cicadellinae</taxon>
        <taxon>Cicadellini</taxon>
        <taxon>Graphocephala</taxon>
    </lineage>
</organism>
<dbReference type="GO" id="GO:0003735">
    <property type="term" value="F:structural constituent of ribosome"/>
    <property type="evidence" value="ECO:0007669"/>
    <property type="project" value="InterPro"/>
</dbReference>
<evidence type="ECO:0000256" key="6">
    <source>
        <dbReference type="ARBA" id="ARBA00023274"/>
    </source>
</evidence>
<keyword evidence="3" id="KW-0809">Transit peptide</keyword>
<keyword evidence="6" id="KW-0687">Ribonucleoprotein</keyword>
<evidence type="ECO:0000256" key="1">
    <source>
        <dbReference type="ARBA" id="ARBA00004173"/>
    </source>
</evidence>
<dbReference type="InterPro" id="IPR051991">
    <property type="entry name" value="Mitoribosomal_protein_bL32"/>
</dbReference>
<dbReference type="Pfam" id="PF01783">
    <property type="entry name" value="Ribosomal_L32p"/>
    <property type="match status" value="1"/>
</dbReference>
<proteinExistence type="inferred from homology"/>
<evidence type="ECO:0000256" key="7">
    <source>
        <dbReference type="ARBA" id="ARBA00039935"/>
    </source>
</evidence>
<reference evidence="10" key="1">
    <citation type="submission" date="2015-11" db="EMBL/GenBank/DDBJ databases">
        <title>De novo transcriptome assembly of four potential Pierce s Disease insect vectors from Arizona vineyards.</title>
        <authorList>
            <person name="Tassone E.E."/>
        </authorList>
    </citation>
    <scope>NUCLEOTIDE SEQUENCE</scope>
</reference>
<comment type="function">
    <text evidence="9">Component of the mitochondrial large ribosomal subunit (mt-LSU). The mitochondrial ribosome (mitoribosome) is a large ribonucleoprotein complex responsible for the synthesis of proteins inside mitochondria.</text>
</comment>
<keyword evidence="5" id="KW-0496">Mitochondrion</keyword>
<evidence type="ECO:0000256" key="9">
    <source>
        <dbReference type="ARBA" id="ARBA00045766"/>
    </source>
</evidence>
<dbReference type="AlphaFoldDB" id="A0A1B6M966"/>
<comment type="similarity">
    <text evidence="2">Belongs to the bacterial ribosomal protein bL32 family.</text>
</comment>
<dbReference type="InterPro" id="IPR002677">
    <property type="entry name" value="Ribosomal_bL32"/>
</dbReference>
<dbReference type="GO" id="GO:0006412">
    <property type="term" value="P:translation"/>
    <property type="evidence" value="ECO:0007669"/>
    <property type="project" value="InterPro"/>
</dbReference>
<sequence>MFTSVLSQVRTVFINIEKNIVFVLGSRHPPDTLCVLGTESLAPTSETSPAPQLSLPDLLRDSVLWAVPKHRRTVEKRLQRKFGWPALVWKPIVPKKNLLMCQSCGDHHIVGHLCSTCYRQNKQVTEETQAAIAAALGLHPVDKEVVVLFQGEGERVTAELSEDKHIVEMKSERPRWFSKNLTMKTTKAPAPTASVRPPDLA</sequence>
<dbReference type="PANTHER" id="PTHR21026">
    <property type="entry name" value="39S RIBOSOMAL PROTEIN L32, MITOCHONDRIAL"/>
    <property type="match status" value="1"/>
</dbReference>
<evidence type="ECO:0000313" key="10">
    <source>
        <dbReference type="EMBL" id="JAT32482.1"/>
    </source>
</evidence>
<dbReference type="GO" id="GO:0005762">
    <property type="term" value="C:mitochondrial large ribosomal subunit"/>
    <property type="evidence" value="ECO:0007669"/>
    <property type="project" value="TreeGrafter"/>
</dbReference>
<protein>
    <recommendedName>
        <fullName evidence="7">Large ribosomal subunit protein bL32m</fullName>
    </recommendedName>
    <alternativeName>
        <fullName evidence="8">39S ribosomal protein L32, mitochondrial</fullName>
    </alternativeName>
</protein>
<dbReference type="PANTHER" id="PTHR21026:SF2">
    <property type="entry name" value="LARGE RIBOSOMAL SUBUNIT PROTEIN BL32M"/>
    <property type="match status" value="1"/>
</dbReference>
<dbReference type="InterPro" id="IPR011332">
    <property type="entry name" value="Ribosomal_zn-bd"/>
</dbReference>
<name>A0A1B6M966_9HEMI</name>